<dbReference type="SMART" id="SM00667">
    <property type="entry name" value="LisH"/>
    <property type="match status" value="1"/>
</dbReference>
<gene>
    <name evidence="3" type="primary">LOC115624075</name>
</gene>
<dbReference type="OrthoDB" id="5970631at2759"/>
<feature type="compositionally biased region" description="Low complexity" evidence="1">
    <location>
        <begin position="275"/>
        <end position="289"/>
    </location>
</feature>
<evidence type="ECO:0000313" key="3">
    <source>
        <dbReference type="RefSeq" id="XP_030374524.1"/>
    </source>
</evidence>
<feature type="compositionally biased region" description="Basic and acidic residues" evidence="1">
    <location>
        <begin position="243"/>
        <end position="253"/>
    </location>
</feature>
<feature type="region of interest" description="Disordered" evidence="1">
    <location>
        <begin position="189"/>
        <end position="381"/>
    </location>
</feature>
<feature type="compositionally biased region" description="Acidic residues" evidence="1">
    <location>
        <begin position="433"/>
        <end position="457"/>
    </location>
</feature>
<dbReference type="GeneID" id="115624075"/>
<dbReference type="RefSeq" id="XP_030374524.1">
    <property type="nucleotide sequence ID" value="XM_030518664.1"/>
</dbReference>
<proteinExistence type="predicted"/>
<dbReference type="AlphaFoldDB" id="A0A6J2TEV1"/>
<feature type="compositionally biased region" description="Polar residues" evidence="1">
    <location>
        <begin position="414"/>
        <end position="432"/>
    </location>
</feature>
<feature type="compositionally biased region" description="Polar residues" evidence="1">
    <location>
        <begin position="346"/>
        <end position="363"/>
    </location>
</feature>
<feature type="compositionally biased region" description="Basic and acidic residues" evidence="1">
    <location>
        <begin position="367"/>
        <end position="377"/>
    </location>
</feature>
<feature type="region of interest" description="Disordered" evidence="1">
    <location>
        <begin position="402"/>
        <end position="480"/>
    </location>
</feature>
<evidence type="ECO:0000313" key="2">
    <source>
        <dbReference type="Proteomes" id="UP000504634"/>
    </source>
</evidence>
<dbReference type="Gene3D" id="1.20.960.40">
    <property type="match status" value="1"/>
</dbReference>
<feature type="region of interest" description="Disordered" evidence="1">
    <location>
        <begin position="117"/>
        <end position="148"/>
    </location>
</feature>
<dbReference type="Proteomes" id="UP000504634">
    <property type="component" value="Unplaced"/>
</dbReference>
<dbReference type="InterPro" id="IPR006594">
    <property type="entry name" value="LisH"/>
</dbReference>
<accession>A0A6J2TEV1</accession>
<evidence type="ECO:0000256" key="1">
    <source>
        <dbReference type="SAM" id="MobiDB-lite"/>
    </source>
</evidence>
<reference evidence="3" key="1">
    <citation type="submission" date="2025-08" db="UniProtKB">
        <authorList>
            <consortium name="RefSeq"/>
        </authorList>
    </citation>
    <scope>IDENTIFICATION</scope>
    <source>
        <strain evidence="3">11010-0011.00</strain>
        <tissue evidence="3">Whole body</tissue>
    </source>
</reference>
<feature type="compositionally biased region" description="Acidic residues" evidence="1">
    <location>
        <begin position="467"/>
        <end position="480"/>
    </location>
</feature>
<name>A0A6J2TEV1_DROLE</name>
<feature type="compositionally biased region" description="Acidic residues" evidence="1">
    <location>
        <begin position="290"/>
        <end position="300"/>
    </location>
</feature>
<sequence>MSHGKKFDYSQIRGEMHVRVLELLRDKLGKSDKPLCGHQLTDQDERVLLLNKLIMEYLNWYGYKHTMETFSMETGASAQPPERRQLEADLGTELSLKGLPILLELFLNVYNRKPRPQQQFQQSSHHIESKTSVGQKSSSPRPIKLHKSTSPYNLMAGELASTQHIASEGPERYQAVCERLIKEQLLQNEQSSKVDSSLNSMQSLVQSKRADKPKEQRSAAGDDSQIQVSHHGPVKDSGNQTEFPKELDHEIEKAPQTVNQELQQEVSDEEENENSYDSGSSDSSHTDTNVTDEEVDDSYDSDMFADVPEGHYYEEMESPEEAYPPGYGEEGCYVEGHSNRSELEISITSQADISTQPSTSAQAQRAAHNEAKAKGDGKSVQSLDLDLCNLVDSVKEDVKAHMKAAKRDAKRQQQRYNAPSNRLSTVISTVQLDSDEDEDDYDNEDDDNDDDNHEDDADARTVHNNAEEDDSESFMDPQDV</sequence>
<feature type="compositionally biased region" description="Polar residues" evidence="1">
    <location>
        <begin position="117"/>
        <end position="140"/>
    </location>
</feature>
<feature type="compositionally biased region" description="Basic and acidic residues" evidence="1">
    <location>
        <begin position="208"/>
        <end position="217"/>
    </location>
</feature>
<dbReference type="Pfam" id="PF08513">
    <property type="entry name" value="LisH"/>
    <property type="match status" value="1"/>
</dbReference>
<feature type="compositionally biased region" description="Polar residues" evidence="1">
    <location>
        <begin position="189"/>
        <end position="206"/>
    </location>
</feature>
<protein>
    <submittedName>
        <fullName evidence="3">Protein starmaker</fullName>
    </submittedName>
</protein>
<organism evidence="2 3">
    <name type="scientific">Drosophila lebanonensis</name>
    <name type="common">Fruit fly</name>
    <name type="synonym">Scaptodrosophila lebanonensis</name>
    <dbReference type="NCBI Taxonomy" id="7225"/>
    <lineage>
        <taxon>Eukaryota</taxon>
        <taxon>Metazoa</taxon>
        <taxon>Ecdysozoa</taxon>
        <taxon>Arthropoda</taxon>
        <taxon>Hexapoda</taxon>
        <taxon>Insecta</taxon>
        <taxon>Pterygota</taxon>
        <taxon>Neoptera</taxon>
        <taxon>Endopterygota</taxon>
        <taxon>Diptera</taxon>
        <taxon>Brachycera</taxon>
        <taxon>Muscomorpha</taxon>
        <taxon>Ephydroidea</taxon>
        <taxon>Drosophilidae</taxon>
        <taxon>Scaptodrosophila</taxon>
    </lineage>
</organism>
<keyword evidence="2" id="KW-1185">Reference proteome</keyword>
<feature type="compositionally biased region" description="Basic and acidic residues" evidence="1">
    <location>
        <begin position="402"/>
        <end position="411"/>
    </location>
</feature>
<dbReference type="PROSITE" id="PS50896">
    <property type="entry name" value="LISH"/>
    <property type="match status" value="1"/>
</dbReference>
<feature type="compositionally biased region" description="Low complexity" evidence="1">
    <location>
        <begin position="321"/>
        <end position="336"/>
    </location>
</feature>